<dbReference type="EMBL" id="CP089277">
    <property type="protein sequence ID" value="USP79330.1"/>
    <property type="molecule type" value="Genomic_DNA"/>
</dbReference>
<accession>A0A9Q9DUT4</accession>
<feature type="region of interest" description="Disordered" evidence="1">
    <location>
        <begin position="13"/>
        <end position="79"/>
    </location>
</feature>
<evidence type="ECO:0000313" key="3">
    <source>
        <dbReference type="Proteomes" id="UP001056012"/>
    </source>
</evidence>
<keyword evidence="3" id="KW-1185">Reference proteome</keyword>
<organism evidence="2 3">
    <name type="scientific">Curvularia clavata</name>
    <dbReference type="NCBI Taxonomy" id="95742"/>
    <lineage>
        <taxon>Eukaryota</taxon>
        <taxon>Fungi</taxon>
        <taxon>Dikarya</taxon>
        <taxon>Ascomycota</taxon>
        <taxon>Pezizomycotina</taxon>
        <taxon>Dothideomycetes</taxon>
        <taxon>Pleosporomycetidae</taxon>
        <taxon>Pleosporales</taxon>
        <taxon>Pleosporineae</taxon>
        <taxon>Pleosporaceae</taxon>
        <taxon>Curvularia</taxon>
    </lineage>
</organism>
<gene>
    <name evidence="2" type="ORF">yc1106_06604</name>
</gene>
<feature type="compositionally biased region" description="Basic and acidic residues" evidence="1">
    <location>
        <begin position="13"/>
        <end position="48"/>
    </location>
</feature>
<dbReference type="Proteomes" id="UP001056012">
    <property type="component" value="Chromosome 4"/>
</dbReference>
<name>A0A9Q9DUT4_CURCL</name>
<protein>
    <submittedName>
        <fullName evidence="2">Uncharacterized protein</fullName>
    </submittedName>
</protein>
<feature type="compositionally biased region" description="Basic and acidic residues" evidence="1">
    <location>
        <begin position="56"/>
        <end position="67"/>
    </location>
</feature>
<reference evidence="2" key="1">
    <citation type="submission" date="2021-12" db="EMBL/GenBank/DDBJ databases">
        <title>Curvularia clavata genome.</title>
        <authorList>
            <person name="Cao Y."/>
        </authorList>
    </citation>
    <scope>NUCLEOTIDE SEQUENCE</scope>
    <source>
        <strain evidence="2">Yc1106</strain>
    </source>
</reference>
<sequence>MARTFLAGKIDSMEDFKRACEQMNEKDREEREGHRGRGGREGREKRADEEEEEEEKKEGGKVYREGKQPMCCRSDDASVVPDVGNLLPRAVTDNMCTDLEG</sequence>
<evidence type="ECO:0000313" key="2">
    <source>
        <dbReference type="EMBL" id="USP79330.1"/>
    </source>
</evidence>
<evidence type="ECO:0000256" key="1">
    <source>
        <dbReference type="SAM" id="MobiDB-lite"/>
    </source>
</evidence>
<dbReference type="AlphaFoldDB" id="A0A9Q9DUT4"/>
<proteinExistence type="predicted"/>
<dbReference type="VEuPathDB" id="FungiDB:yc1106_06604"/>